<dbReference type="EMBL" id="SOBG01000010">
    <property type="protein sequence ID" value="TDT67418.1"/>
    <property type="molecule type" value="Genomic_DNA"/>
</dbReference>
<accession>A0AA46DX26</accession>
<dbReference type="Proteomes" id="UP000294678">
    <property type="component" value="Unassembled WGS sequence"/>
</dbReference>
<dbReference type="Pfam" id="PF09932">
    <property type="entry name" value="DUF2164"/>
    <property type="match status" value="1"/>
</dbReference>
<comment type="caution">
    <text evidence="1">The sequence shown here is derived from an EMBL/GenBank/DDBJ whole genome shotgun (WGS) entry which is preliminary data.</text>
</comment>
<dbReference type="RefSeq" id="WP_134113831.1">
    <property type="nucleotide sequence ID" value="NZ_SOBG01000010.1"/>
</dbReference>
<evidence type="ECO:0000313" key="1">
    <source>
        <dbReference type="EMBL" id="TDT67418.1"/>
    </source>
</evidence>
<name>A0AA46DX26_9FUSO</name>
<dbReference type="AlphaFoldDB" id="A0AA46DX26"/>
<reference evidence="1 2" key="1">
    <citation type="submission" date="2019-03" db="EMBL/GenBank/DDBJ databases">
        <title>Genomic Encyclopedia of Type Strains, Phase IV (KMG-IV): sequencing the most valuable type-strain genomes for metagenomic binning, comparative biology and taxonomic classification.</title>
        <authorList>
            <person name="Goeker M."/>
        </authorList>
    </citation>
    <scope>NUCLEOTIDE SEQUENCE [LARGE SCALE GENOMIC DNA]</scope>
    <source>
        <strain evidence="1 2">DSM 100055</strain>
    </source>
</reference>
<protein>
    <submittedName>
        <fullName evidence="1">Uncharacterized protein (DUF2164 family)</fullName>
    </submittedName>
</protein>
<organism evidence="1 2">
    <name type="scientific">Hypnocyclicus thermotrophus</name>
    <dbReference type="NCBI Taxonomy" id="1627895"/>
    <lineage>
        <taxon>Bacteria</taxon>
        <taxon>Fusobacteriati</taxon>
        <taxon>Fusobacteriota</taxon>
        <taxon>Fusobacteriia</taxon>
        <taxon>Fusobacteriales</taxon>
        <taxon>Fusobacteriaceae</taxon>
        <taxon>Hypnocyclicus</taxon>
    </lineage>
</organism>
<keyword evidence="2" id="KW-1185">Reference proteome</keyword>
<dbReference type="InterPro" id="IPR018680">
    <property type="entry name" value="DUF2164"/>
</dbReference>
<gene>
    <name evidence="1" type="ORF">EV215_1972</name>
</gene>
<evidence type="ECO:0000313" key="2">
    <source>
        <dbReference type="Proteomes" id="UP000294678"/>
    </source>
</evidence>
<sequence length="75" mass="9003">MKLTKDEKNKMIYEIQYFFENEREESIGIIAAEEVLDFFLESIGKIIYNKGLDDAKIYFEKRLEDLALDYELLKK</sequence>
<proteinExistence type="predicted"/>